<feature type="transmembrane region" description="Helical" evidence="1">
    <location>
        <begin position="28"/>
        <end position="50"/>
    </location>
</feature>
<feature type="transmembrane region" description="Helical" evidence="1">
    <location>
        <begin position="62"/>
        <end position="85"/>
    </location>
</feature>
<dbReference type="EMBL" id="AMZH03002415">
    <property type="protein sequence ID" value="RRT75658.1"/>
    <property type="molecule type" value="Genomic_DNA"/>
</dbReference>
<dbReference type="Proteomes" id="UP000287651">
    <property type="component" value="Unassembled WGS sequence"/>
</dbReference>
<evidence type="ECO:0000313" key="3">
    <source>
        <dbReference type="Proteomes" id="UP000287651"/>
    </source>
</evidence>
<dbReference type="PANTHER" id="PTHR31963">
    <property type="entry name" value="RAS GUANINE NUCLEOTIDE EXCHANGE FACTOR K"/>
    <property type="match status" value="1"/>
</dbReference>
<dbReference type="Pfam" id="PF12056">
    <property type="entry name" value="DUF3537"/>
    <property type="match status" value="1"/>
</dbReference>
<name>A0A427AHD0_ENSVE</name>
<accession>A0A427AHD0</accession>
<keyword evidence="1" id="KW-0812">Transmembrane</keyword>
<dbReference type="AlphaFoldDB" id="A0A427AHD0"/>
<protein>
    <submittedName>
        <fullName evidence="2">Uncharacterized protein</fullName>
    </submittedName>
</protein>
<sequence>LSCADDELRSFWFCLRWMCIDQSDAKHAIVSWSLFLLLGVFVPTTSHFVISYTPTYRAYDMVVQLSLTFAFDHSYLCLSAFVCHYKLYRFLFLDKMDFF</sequence>
<reference evidence="2 3" key="1">
    <citation type="journal article" date="2014" name="Agronomy (Basel)">
        <title>A Draft Genome Sequence for Ensete ventricosum, the Drought-Tolerant Tree Against Hunger.</title>
        <authorList>
            <person name="Harrison J."/>
            <person name="Moore K.A."/>
            <person name="Paszkiewicz K."/>
            <person name="Jones T."/>
            <person name="Grant M."/>
            <person name="Ambacheew D."/>
            <person name="Muzemil S."/>
            <person name="Studholme D.J."/>
        </authorList>
    </citation>
    <scope>NUCLEOTIDE SEQUENCE [LARGE SCALE GENOMIC DNA]</scope>
</reference>
<feature type="non-terminal residue" evidence="2">
    <location>
        <position position="1"/>
    </location>
</feature>
<keyword evidence="1" id="KW-1133">Transmembrane helix</keyword>
<dbReference type="PANTHER" id="PTHR31963:SF29">
    <property type="entry name" value="OS02G0566400 PROTEIN"/>
    <property type="match status" value="1"/>
</dbReference>
<keyword evidence="1" id="KW-0472">Membrane</keyword>
<gene>
    <name evidence="2" type="ORF">B296_00030494</name>
</gene>
<evidence type="ECO:0000256" key="1">
    <source>
        <dbReference type="SAM" id="Phobius"/>
    </source>
</evidence>
<dbReference type="InterPro" id="IPR021924">
    <property type="entry name" value="DUF3537"/>
</dbReference>
<comment type="caution">
    <text evidence="2">The sequence shown here is derived from an EMBL/GenBank/DDBJ whole genome shotgun (WGS) entry which is preliminary data.</text>
</comment>
<organism evidence="2 3">
    <name type="scientific">Ensete ventricosum</name>
    <name type="common">Abyssinian banana</name>
    <name type="synonym">Musa ensete</name>
    <dbReference type="NCBI Taxonomy" id="4639"/>
    <lineage>
        <taxon>Eukaryota</taxon>
        <taxon>Viridiplantae</taxon>
        <taxon>Streptophyta</taxon>
        <taxon>Embryophyta</taxon>
        <taxon>Tracheophyta</taxon>
        <taxon>Spermatophyta</taxon>
        <taxon>Magnoliopsida</taxon>
        <taxon>Liliopsida</taxon>
        <taxon>Zingiberales</taxon>
        <taxon>Musaceae</taxon>
        <taxon>Ensete</taxon>
    </lineage>
</organism>
<evidence type="ECO:0000313" key="2">
    <source>
        <dbReference type="EMBL" id="RRT75658.1"/>
    </source>
</evidence>
<proteinExistence type="predicted"/>